<dbReference type="InterPro" id="IPR011990">
    <property type="entry name" value="TPR-like_helical_dom_sf"/>
</dbReference>
<feature type="region of interest" description="Disordered" evidence="4">
    <location>
        <begin position="330"/>
        <end position="351"/>
    </location>
</feature>
<evidence type="ECO:0000313" key="7">
    <source>
        <dbReference type="Proteomes" id="UP000035352"/>
    </source>
</evidence>
<evidence type="ECO:0000256" key="4">
    <source>
        <dbReference type="SAM" id="MobiDB-lite"/>
    </source>
</evidence>
<evidence type="ECO:0000256" key="5">
    <source>
        <dbReference type="SAM" id="SignalP"/>
    </source>
</evidence>
<evidence type="ECO:0000256" key="2">
    <source>
        <dbReference type="ARBA" id="ARBA00022803"/>
    </source>
</evidence>
<dbReference type="SMART" id="SM00028">
    <property type="entry name" value="TPR"/>
    <property type="match status" value="6"/>
</dbReference>
<protein>
    <recommendedName>
        <fullName evidence="8">Tetratricopeptide repeat protein</fullName>
    </recommendedName>
</protein>
<dbReference type="SUPFAM" id="SSF48452">
    <property type="entry name" value="TPR-like"/>
    <property type="match status" value="2"/>
</dbReference>
<evidence type="ECO:0008006" key="8">
    <source>
        <dbReference type="Google" id="ProtNLM"/>
    </source>
</evidence>
<dbReference type="STRING" id="413882.AAW51_1031"/>
<dbReference type="PROSITE" id="PS50005">
    <property type="entry name" value="TPR"/>
    <property type="match status" value="1"/>
</dbReference>
<sequence>MPLAVPSFRLLSVTACLAGALTGYTLPAGAAEQASAVAPSGPAQTMSRLTAPLLEQLLVGEMELRSGNAGAAYEILLDAARKTGEERLFRRVVEIALQGRAGDQALAAAQAWRTAVPKSIEAHRFAAQLLVGLNRTAEALDPLRALLANTPAADRPATIVLLPRLFARASDTATLAGVMEQALQPYASIPETRGAVLVANGRMRLLANDPQRARALAEEAHRLDPTAEAPAILALELLQTQPAAEPLLLSHFKAKPQSGALRLAYVRSLVNQQRYAEAVTQLEQATQAQPALAPAWLSLGALRLELKQPRDAEVALRRYVELSAPQAAAAKQAAASQPGADTDDDSDEGEAQVTLVSPAEGLTQAYLLLAQAAEDQRDYLQAELWLAKIDSTQNALSVQARRAALLAKQGRQREAREMIRATPERTPEEGRAKLLAESQLLRDLKNWQDSYQVLATANERFPDDADLLYEQAMMAEKLQRLDEMERLLRRVIALKPDHFHAYNALGYTLADRNVRLTEARELVRKALELAPNEPFIIDSLGWIEYRLGRREEALQHLQRAYQARPDTEIAAHLGEVLWALGRRDEARKVWREGRERDGANDVLKETLARLRVSL</sequence>
<dbReference type="PATRIC" id="fig|413882.6.peg.1088"/>
<dbReference type="Gene3D" id="1.25.40.10">
    <property type="entry name" value="Tetratricopeptide repeat domain"/>
    <property type="match status" value="2"/>
</dbReference>
<feature type="compositionally biased region" description="Low complexity" evidence="4">
    <location>
        <begin position="330"/>
        <end position="340"/>
    </location>
</feature>
<keyword evidence="2 3" id="KW-0802">TPR repeat</keyword>
<dbReference type="InterPro" id="IPR019734">
    <property type="entry name" value="TPR_rpt"/>
</dbReference>
<feature type="chain" id="PRO_5002551600" description="Tetratricopeptide repeat protein" evidence="5">
    <location>
        <begin position="31"/>
        <end position="614"/>
    </location>
</feature>
<dbReference type="Pfam" id="PF13432">
    <property type="entry name" value="TPR_16"/>
    <property type="match status" value="2"/>
</dbReference>
<dbReference type="OrthoDB" id="9766710at2"/>
<keyword evidence="7" id="KW-1185">Reference proteome</keyword>
<dbReference type="KEGG" id="pbh:AAW51_1031"/>
<dbReference type="PANTHER" id="PTHR44227">
    <property type="match status" value="1"/>
</dbReference>
<evidence type="ECO:0000256" key="1">
    <source>
        <dbReference type="ARBA" id="ARBA00022737"/>
    </source>
</evidence>
<dbReference type="EMBL" id="CP011371">
    <property type="protein sequence ID" value="AKJ27722.1"/>
    <property type="molecule type" value="Genomic_DNA"/>
</dbReference>
<name>A0A0G3BEG5_9BURK</name>
<keyword evidence="5" id="KW-0732">Signal</keyword>
<accession>A0A0G3BEG5</accession>
<organism evidence="6 7">
    <name type="scientific">Caldimonas brevitalea</name>
    <dbReference type="NCBI Taxonomy" id="413882"/>
    <lineage>
        <taxon>Bacteria</taxon>
        <taxon>Pseudomonadati</taxon>
        <taxon>Pseudomonadota</taxon>
        <taxon>Betaproteobacteria</taxon>
        <taxon>Burkholderiales</taxon>
        <taxon>Sphaerotilaceae</taxon>
        <taxon>Caldimonas</taxon>
    </lineage>
</organism>
<dbReference type="AlphaFoldDB" id="A0A0G3BEG5"/>
<keyword evidence="1" id="KW-0677">Repeat</keyword>
<feature type="signal peptide" evidence="5">
    <location>
        <begin position="1"/>
        <end position="30"/>
    </location>
</feature>
<reference evidence="6 7" key="1">
    <citation type="submission" date="2015-05" db="EMBL/GenBank/DDBJ databases">
        <authorList>
            <person name="Tang B."/>
            <person name="Yu Y."/>
        </authorList>
    </citation>
    <scope>NUCLEOTIDE SEQUENCE [LARGE SCALE GENOMIC DNA]</scope>
    <source>
        <strain evidence="6 7">DSM 7029</strain>
    </source>
</reference>
<dbReference type="InterPro" id="IPR052346">
    <property type="entry name" value="O-mannosyl-transferase_TMTC"/>
</dbReference>
<proteinExistence type="predicted"/>
<feature type="repeat" description="TPR" evidence="3">
    <location>
        <begin position="534"/>
        <end position="567"/>
    </location>
</feature>
<evidence type="ECO:0000313" key="6">
    <source>
        <dbReference type="EMBL" id="AKJ27722.1"/>
    </source>
</evidence>
<gene>
    <name evidence="6" type="ORF">AAW51_1031</name>
</gene>
<dbReference type="PANTHER" id="PTHR44227:SF3">
    <property type="entry name" value="PROTEIN O-MANNOSYL-TRANSFERASE TMTC4"/>
    <property type="match status" value="1"/>
</dbReference>
<feature type="compositionally biased region" description="Acidic residues" evidence="4">
    <location>
        <begin position="341"/>
        <end position="350"/>
    </location>
</feature>
<evidence type="ECO:0000256" key="3">
    <source>
        <dbReference type="PROSITE-ProRule" id="PRU00339"/>
    </source>
</evidence>
<dbReference type="RefSeq" id="WP_047193737.1">
    <property type="nucleotide sequence ID" value="NZ_CP011371.1"/>
</dbReference>
<dbReference type="Proteomes" id="UP000035352">
    <property type="component" value="Chromosome"/>
</dbReference>